<reference evidence="4" key="1">
    <citation type="submission" date="2018-03" db="EMBL/GenBank/DDBJ databases">
        <title>A comparative analysis of the Nautiliaceae.</title>
        <authorList>
            <person name="Grosche A."/>
            <person name="Smedile F."/>
            <person name="Vetriani C."/>
        </authorList>
    </citation>
    <scope>NUCLEOTIDE SEQUENCE [LARGE SCALE GENOMIC DNA]</scope>
    <source>
        <strain evidence="4">TB6</strain>
    </source>
</reference>
<gene>
    <name evidence="1" type="ORF">C6V80_01100</name>
    <name evidence="2" type="ORF">EDC58_1203</name>
</gene>
<dbReference type="Proteomes" id="UP000272781">
    <property type="component" value="Unassembled WGS sequence"/>
</dbReference>
<reference evidence="1" key="3">
    <citation type="submission" date="2019-06" db="EMBL/GenBank/DDBJ databases">
        <title>A comparative analysis of the Nautiliaceae.</title>
        <authorList>
            <person name="Grosche A."/>
            <person name="Smedile F."/>
            <person name="Vetriani C."/>
        </authorList>
    </citation>
    <scope>NUCLEOTIDE SEQUENCE</scope>
    <source>
        <strain evidence="1">TB6</strain>
    </source>
</reference>
<evidence type="ECO:0000313" key="4">
    <source>
        <dbReference type="Proteomes" id="UP000298805"/>
    </source>
</evidence>
<sequence>MQEITIGENNYTIRVIANRQLCGWAGSDKYINVTNSKVFQKLWEKAKNGKITKINGSDIKIENKGGSSKVSCSIIDVVKGKTYESKSIYLTLREQPNNELRFQLTSYVNDNNIMPRDIIEIFIIFDNQNCHIKIKIDYFFKYILEKYPKKPEENLYRILIDNSPNGHDYINENFLNNFNISKTNEKGKFGNSKTEFTLFEVQGCGKQYIGVPYDGKLQLHCFDKLEEIL</sequence>
<name>A0AAJ4RCX0_9BACT</name>
<protein>
    <submittedName>
        <fullName evidence="2">Uncharacterized protein</fullName>
    </submittedName>
</protein>
<evidence type="ECO:0000313" key="1">
    <source>
        <dbReference type="EMBL" id="QCI27606.1"/>
    </source>
</evidence>
<evidence type="ECO:0000313" key="3">
    <source>
        <dbReference type="Proteomes" id="UP000272781"/>
    </source>
</evidence>
<reference evidence="2 3" key="2">
    <citation type="submission" date="2018-11" db="EMBL/GenBank/DDBJ databases">
        <title>Genomic Encyclopedia of Type Strains, Phase IV (KMG-IV): sequencing the most valuable type-strain genomes for metagenomic binning, comparative biology and taxonomic classification.</title>
        <authorList>
            <person name="Goeker M."/>
        </authorList>
    </citation>
    <scope>NUCLEOTIDE SEQUENCE [LARGE SCALE GENOMIC DNA]</scope>
    <source>
        <strain evidence="2 3">DSM 27783</strain>
    </source>
</reference>
<accession>A0AAJ4RCX0</accession>
<organism evidence="2 3">
    <name type="scientific">Caminibacter pacificus</name>
    <dbReference type="NCBI Taxonomy" id="1424653"/>
    <lineage>
        <taxon>Bacteria</taxon>
        <taxon>Pseudomonadati</taxon>
        <taxon>Campylobacterota</taxon>
        <taxon>Epsilonproteobacteria</taxon>
        <taxon>Nautiliales</taxon>
        <taxon>Nautiliaceae</taxon>
        <taxon>Caminibacter</taxon>
    </lineage>
</organism>
<keyword evidence="4" id="KW-1185">Reference proteome</keyword>
<proteinExistence type="predicted"/>
<evidence type="ECO:0000313" key="2">
    <source>
        <dbReference type="EMBL" id="ROR40215.1"/>
    </source>
</evidence>
<dbReference type="RefSeq" id="WP_123352597.1">
    <property type="nucleotide sequence ID" value="NZ_CP027432.2"/>
</dbReference>
<dbReference type="AlphaFoldDB" id="A0AAJ4RCX0"/>
<dbReference type="Proteomes" id="UP000298805">
    <property type="component" value="Chromosome"/>
</dbReference>
<dbReference type="EMBL" id="CP027432">
    <property type="protein sequence ID" value="QCI27606.1"/>
    <property type="molecule type" value="Genomic_DNA"/>
</dbReference>
<dbReference type="EMBL" id="RJVK01000002">
    <property type="protein sequence ID" value="ROR40215.1"/>
    <property type="molecule type" value="Genomic_DNA"/>
</dbReference>